<dbReference type="EMBL" id="VFPN01000001">
    <property type="protein sequence ID" value="TQM65718.1"/>
    <property type="molecule type" value="Genomic_DNA"/>
</dbReference>
<protein>
    <submittedName>
        <fullName evidence="1">Uncharacterized protein</fullName>
    </submittedName>
</protein>
<keyword evidence="2" id="KW-1185">Reference proteome</keyword>
<organism evidence="1 2">
    <name type="scientific">Klugiella xanthotipulae</name>
    <dbReference type="NCBI Taxonomy" id="244735"/>
    <lineage>
        <taxon>Bacteria</taxon>
        <taxon>Bacillati</taxon>
        <taxon>Actinomycetota</taxon>
        <taxon>Actinomycetes</taxon>
        <taxon>Micrococcales</taxon>
        <taxon>Microbacteriaceae</taxon>
        <taxon>Klugiella</taxon>
    </lineage>
</organism>
<reference evidence="1 2" key="1">
    <citation type="submission" date="2019-06" db="EMBL/GenBank/DDBJ databases">
        <title>Sequencing the genomes of 1000 actinobacteria strains.</title>
        <authorList>
            <person name="Klenk H.-P."/>
        </authorList>
    </citation>
    <scope>NUCLEOTIDE SEQUENCE [LARGE SCALE GENOMIC DNA]</scope>
    <source>
        <strain evidence="1 2">DSM 18031</strain>
    </source>
</reference>
<comment type="caution">
    <text evidence="1">The sequence shown here is derived from an EMBL/GenBank/DDBJ whole genome shotgun (WGS) entry which is preliminary data.</text>
</comment>
<dbReference type="AlphaFoldDB" id="A0A543I553"/>
<dbReference type="Proteomes" id="UP000318331">
    <property type="component" value="Unassembled WGS sequence"/>
</dbReference>
<gene>
    <name evidence="1" type="ORF">FB466_0530</name>
</gene>
<name>A0A543I553_9MICO</name>
<proteinExistence type="predicted"/>
<dbReference type="RefSeq" id="WP_141915591.1">
    <property type="nucleotide sequence ID" value="NZ_BAAAYS010000001.1"/>
</dbReference>
<evidence type="ECO:0000313" key="2">
    <source>
        <dbReference type="Proteomes" id="UP000318331"/>
    </source>
</evidence>
<accession>A0A543I553</accession>
<sequence length="86" mass="9496">MSQYADTPAEISERVTPFGRGVGLQEKLLLRSDAHISWKPAIPRRKCSGYALVTPEPARRENATPVVEIHETGVESQSPTRPAKVE</sequence>
<evidence type="ECO:0000313" key="1">
    <source>
        <dbReference type="EMBL" id="TQM65718.1"/>
    </source>
</evidence>